<dbReference type="EMBL" id="MU857653">
    <property type="protein sequence ID" value="KAK4247485.1"/>
    <property type="molecule type" value="Genomic_DNA"/>
</dbReference>
<evidence type="ECO:0000256" key="1">
    <source>
        <dbReference type="SAM" id="MobiDB-lite"/>
    </source>
</evidence>
<feature type="compositionally biased region" description="Polar residues" evidence="1">
    <location>
        <begin position="1"/>
        <end position="31"/>
    </location>
</feature>
<organism evidence="2 3">
    <name type="scientific">Corynascus novoguineensis</name>
    <dbReference type="NCBI Taxonomy" id="1126955"/>
    <lineage>
        <taxon>Eukaryota</taxon>
        <taxon>Fungi</taxon>
        <taxon>Dikarya</taxon>
        <taxon>Ascomycota</taxon>
        <taxon>Pezizomycotina</taxon>
        <taxon>Sordariomycetes</taxon>
        <taxon>Sordariomycetidae</taxon>
        <taxon>Sordariales</taxon>
        <taxon>Chaetomiaceae</taxon>
        <taxon>Corynascus</taxon>
    </lineage>
</organism>
<feature type="compositionally biased region" description="Low complexity" evidence="1">
    <location>
        <begin position="50"/>
        <end position="59"/>
    </location>
</feature>
<dbReference type="AlphaFoldDB" id="A0AAN7CSH9"/>
<feature type="compositionally biased region" description="Basic and acidic residues" evidence="1">
    <location>
        <begin position="96"/>
        <end position="107"/>
    </location>
</feature>
<dbReference type="Proteomes" id="UP001303647">
    <property type="component" value="Unassembled WGS sequence"/>
</dbReference>
<reference evidence="2" key="1">
    <citation type="journal article" date="2023" name="Mol. Phylogenet. Evol.">
        <title>Genome-scale phylogeny and comparative genomics of the fungal order Sordariales.</title>
        <authorList>
            <person name="Hensen N."/>
            <person name="Bonometti L."/>
            <person name="Westerberg I."/>
            <person name="Brannstrom I.O."/>
            <person name="Guillou S."/>
            <person name="Cros-Aarteil S."/>
            <person name="Calhoun S."/>
            <person name="Haridas S."/>
            <person name="Kuo A."/>
            <person name="Mondo S."/>
            <person name="Pangilinan J."/>
            <person name="Riley R."/>
            <person name="LaButti K."/>
            <person name="Andreopoulos B."/>
            <person name="Lipzen A."/>
            <person name="Chen C."/>
            <person name="Yan M."/>
            <person name="Daum C."/>
            <person name="Ng V."/>
            <person name="Clum A."/>
            <person name="Steindorff A."/>
            <person name="Ohm R.A."/>
            <person name="Martin F."/>
            <person name="Silar P."/>
            <person name="Natvig D.O."/>
            <person name="Lalanne C."/>
            <person name="Gautier V."/>
            <person name="Ament-Velasquez S.L."/>
            <person name="Kruys A."/>
            <person name="Hutchinson M.I."/>
            <person name="Powell A.J."/>
            <person name="Barry K."/>
            <person name="Miller A.N."/>
            <person name="Grigoriev I.V."/>
            <person name="Debuchy R."/>
            <person name="Gladieux P."/>
            <person name="Hiltunen Thoren M."/>
            <person name="Johannesson H."/>
        </authorList>
    </citation>
    <scope>NUCLEOTIDE SEQUENCE</scope>
    <source>
        <strain evidence="2">CBS 359.72</strain>
    </source>
</reference>
<sequence>MFGRTNRVTPSHTTSGGTNRSISSRDASTRGSGPGHATHGSGAAPRQAASGSSSSTKSKTQGDKGKGSSSSSSTTKGHRSGGSSGGSSGSSSGGNGKKDKKDKKAEEELPEYQELYVIVFRGATYDSYNKRHCALLIKHLDAAGHVWRLNMIDIEGAERRWRVRQSVNRDPEGSAQFEAKVPVKSFMVGHGAQGQNDRRLRDSIYNAPINNENPEWNCQSWLEGALNRLKFAGFLTEEEA</sequence>
<protein>
    <submittedName>
        <fullName evidence="2">Uncharacterized protein</fullName>
    </submittedName>
</protein>
<comment type="caution">
    <text evidence="2">The sequence shown here is derived from an EMBL/GenBank/DDBJ whole genome shotgun (WGS) entry which is preliminary data.</text>
</comment>
<feature type="compositionally biased region" description="Gly residues" evidence="1">
    <location>
        <begin position="80"/>
        <end position="95"/>
    </location>
</feature>
<proteinExistence type="predicted"/>
<evidence type="ECO:0000313" key="3">
    <source>
        <dbReference type="Proteomes" id="UP001303647"/>
    </source>
</evidence>
<keyword evidence="3" id="KW-1185">Reference proteome</keyword>
<name>A0AAN7CSH9_9PEZI</name>
<gene>
    <name evidence="2" type="ORF">C7999DRAFT_41253</name>
</gene>
<reference evidence="2" key="2">
    <citation type="submission" date="2023-05" db="EMBL/GenBank/DDBJ databases">
        <authorList>
            <consortium name="Lawrence Berkeley National Laboratory"/>
            <person name="Steindorff A."/>
            <person name="Hensen N."/>
            <person name="Bonometti L."/>
            <person name="Westerberg I."/>
            <person name="Brannstrom I.O."/>
            <person name="Guillou S."/>
            <person name="Cros-Aarteil S."/>
            <person name="Calhoun S."/>
            <person name="Haridas S."/>
            <person name="Kuo A."/>
            <person name="Mondo S."/>
            <person name="Pangilinan J."/>
            <person name="Riley R."/>
            <person name="Labutti K."/>
            <person name="Andreopoulos B."/>
            <person name="Lipzen A."/>
            <person name="Chen C."/>
            <person name="Yanf M."/>
            <person name="Daum C."/>
            <person name="Ng V."/>
            <person name="Clum A."/>
            <person name="Ohm R."/>
            <person name="Martin F."/>
            <person name="Silar P."/>
            <person name="Natvig D."/>
            <person name="Lalanne C."/>
            <person name="Gautier V."/>
            <person name="Ament-Velasquez S.L."/>
            <person name="Kruys A."/>
            <person name="Hutchinson M.I."/>
            <person name="Powell A.J."/>
            <person name="Barry K."/>
            <person name="Miller A.N."/>
            <person name="Grigoriev I.V."/>
            <person name="Debuchy R."/>
            <person name="Gladieux P."/>
            <person name="Thoren M.H."/>
            <person name="Johannesson H."/>
        </authorList>
    </citation>
    <scope>NUCLEOTIDE SEQUENCE</scope>
    <source>
        <strain evidence="2">CBS 359.72</strain>
    </source>
</reference>
<feature type="region of interest" description="Disordered" evidence="1">
    <location>
        <begin position="1"/>
        <end position="107"/>
    </location>
</feature>
<evidence type="ECO:0000313" key="2">
    <source>
        <dbReference type="EMBL" id="KAK4247485.1"/>
    </source>
</evidence>
<accession>A0AAN7CSH9</accession>